<reference evidence="2" key="2">
    <citation type="journal article" date="2015" name="Data Brief">
        <title>Shoot transcriptome of the giant reed, Arundo donax.</title>
        <authorList>
            <person name="Barrero R.A."/>
            <person name="Guerrero F.D."/>
            <person name="Moolhuijzen P."/>
            <person name="Goolsby J.A."/>
            <person name="Tidwell J."/>
            <person name="Bellgard S.E."/>
            <person name="Bellgard M.I."/>
        </authorList>
    </citation>
    <scope>NUCLEOTIDE SEQUENCE</scope>
    <source>
        <tissue evidence="2">Shoot tissue taken approximately 20 cm above the soil surface</tissue>
    </source>
</reference>
<accession>A0A0A9BMQ6</accession>
<reference evidence="2" key="1">
    <citation type="submission" date="2014-09" db="EMBL/GenBank/DDBJ databases">
        <authorList>
            <person name="Magalhaes I.L.F."/>
            <person name="Oliveira U."/>
            <person name="Santos F.R."/>
            <person name="Vidigal T.H.D.A."/>
            <person name="Brescovit A.D."/>
            <person name="Santos A.J."/>
        </authorList>
    </citation>
    <scope>NUCLEOTIDE SEQUENCE</scope>
    <source>
        <tissue evidence="2">Shoot tissue taken approximately 20 cm above the soil surface</tissue>
    </source>
</reference>
<proteinExistence type="predicted"/>
<evidence type="ECO:0000313" key="2">
    <source>
        <dbReference type="EMBL" id="JAD65249.1"/>
    </source>
</evidence>
<organism evidence="2">
    <name type="scientific">Arundo donax</name>
    <name type="common">Giant reed</name>
    <name type="synonym">Donax arundinaceus</name>
    <dbReference type="NCBI Taxonomy" id="35708"/>
    <lineage>
        <taxon>Eukaryota</taxon>
        <taxon>Viridiplantae</taxon>
        <taxon>Streptophyta</taxon>
        <taxon>Embryophyta</taxon>
        <taxon>Tracheophyta</taxon>
        <taxon>Spermatophyta</taxon>
        <taxon>Magnoliopsida</taxon>
        <taxon>Liliopsida</taxon>
        <taxon>Poales</taxon>
        <taxon>Poaceae</taxon>
        <taxon>PACMAD clade</taxon>
        <taxon>Arundinoideae</taxon>
        <taxon>Arundineae</taxon>
        <taxon>Arundo</taxon>
    </lineage>
</organism>
<keyword evidence="1" id="KW-0812">Transmembrane</keyword>
<evidence type="ECO:0000256" key="1">
    <source>
        <dbReference type="SAM" id="Phobius"/>
    </source>
</evidence>
<keyword evidence="1" id="KW-0472">Membrane</keyword>
<feature type="transmembrane region" description="Helical" evidence="1">
    <location>
        <begin position="12"/>
        <end position="32"/>
    </location>
</feature>
<sequence length="34" mass="4246">MHFGRTNEVFLSWWLHKLLGSVFAYVHVQYFYRL</sequence>
<dbReference type="AlphaFoldDB" id="A0A0A9BMQ6"/>
<dbReference type="EMBL" id="GBRH01232646">
    <property type="protein sequence ID" value="JAD65249.1"/>
    <property type="molecule type" value="Transcribed_RNA"/>
</dbReference>
<name>A0A0A9BMQ6_ARUDO</name>
<keyword evidence="1" id="KW-1133">Transmembrane helix</keyword>
<protein>
    <submittedName>
        <fullName evidence="2">Uncharacterized protein</fullName>
    </submittedName>
</protein>